<dbReference type="PANTHER" id="PTHR35006">
    <property type="entry name" value="GLYOXALASE FAMILY PROTEIN (AFU_ORTHOLOGUE AFUA_5G14830)"/>
    <property type="match status" value="1"/>
</dbReference>
<feature type="domain" description="VOC" evidence="1">
    <location>
        <begin position="1"/>
        <end position="119"/>
    </location>
</feature>
<accession>A0A931J2T8</accession>
<proteinExistence type="predicted"/>
<dbReference type="PANTHER" id="PTHR35006:SF2">
    <property type="entry name" value="GLYOXALASE FAMILY PROTEIN (AFU_ORTHOLOGUE AFUA_5G14830)"/>
    <property type="match status" value="1"/>
</dbReference>
<dbReference type="InterPro" id="IPR029068">
    <property type="entry name" value="Glyas_Bleomycin-R_OHBP_Dase"/>
</dbReference>
<dbReference type="AlphaFoldDB" id="A0A931J2T8"/>
<dbReference type="Proteomes" id="UP000613266">
    <property type="component" value="Unassembled WGS sequence"/>
</dbReference>
<dbReference type="RefSeq" id="WP_198111048.1">
    <property type="nucleotide sequence ID" value="NZ_JAEDAK010000006.1"/>
</dbReference>
<dbReference type="PROSITE" id="PS51819">
    <property type="entry name" value="VOC"/>
    <property type="match status" value="1"/>
</dbReference>
<dbReference type="Pfam" id="PF00903">
    <property type="entry name" value="Glyoxalase"/>
    <property type="match status" value="1"/>
</dbReference>
<dbReference type="InterPro" id="IPR037523">
    <property type="entry name" value="VOC_core"/>
</dbReference>
<dbReference type="CDD" id="cd07262">
    <property type="entry name" value="VOC_like"/>
    <property type="match status" value="1"/>
</dbReference>
<comment type="caution">
    <text evidence="2">The sequence shown here is derived from an EMBL/GenBank/DDBJ whole genome shotgun (WGS) entry which is preliminary data.</text>
</comment>
<evidence type="ECO:0000313" key="2">
    <source>
        <dbReference type="EMBL" id="MBH9577271.1"/>
    </source>
</evidence>
<dbReference type="EMBL" id="JAEDAK010000006">
    <property type="protein sequence ID" value="MBH9577271.1"/>
    <property type="molecule type" value="Genomic_DNA"/>
</dbReference>
<name>A0A931J2T8_9BURK</name>
<dbReference type="Gene3D" id="3.10.180.10">
    <property type="entry name" value="2,3-Dihydroxybiphenyl 1,2-Dioxygenase, domain 1"/>
    <property type="match status" value="1"/>
</dbReference>
<reference evidence="2" key="1">
    <citation type="submission" date="2020-12" db="EMBL/GenBank/DDBJ databases">
        <title>The genome sequence of Inhella sp. 1Y17.</title>
        <authorList>
            <person name="Liu Y."/>
        </authorList>
    </citation>
    <scope>NUCLEOTIDE SEQUENCE</scope>
    <source>
        <strain evidence="2">1Y17</strain>
    </source>
</reference>
<dbReference type="SUPFAM" id="SSF54593">
    <property type="entry name" value="Glyoxalase/Bleomycin resistance protein/Dihydroxybiphenyl dioxygenase"/>
    <property type="match status" value="1"/>
</dbReference>
<dbReference type="InterPro" id="IPR004360">
    <property type="entry name" value="Glyas_Fos-R_dOase_dom"/>
</dbReference>
<evidence type="ECO:0000313" key="3">
    <source>
        <dbReference type="Proteomes" id="UP000613266"/>
    </source>
</evidence>
<keyword evidence="3" id="KW-1185">Reference proteome</keyword>
<protein>
    <submittedName>
        <fullName evidence="2">VOC family protein</fullName>
    </submittedName>
</protein>
<sequence length="119" mass="12762">MFDHLGLRVRDLGQATRFYAETLAPLGYGLQSEGEGYAGFGPAGAPELWLYAQPQGAVTEAHVAFKAPNRQSVHEFHARGLANGARCNGAPGPRPDYSETYYAAFLIDADGNNIEAVCC</sequence>
<organism evidence="2 3">
    <name type="scientific">Inhella proteolytica</name>
    <dbReference type="NCBI Taxonomy" id="2795029"/>
    <lineage>
        <taxon>Bacteria</taxon>
        <taxon>Pseudomonadati</taxon>
        <taxon>Pseudomonadota</taxon>
        <taxon>Betaproteobacteria</taxon>
        <taxon>Burkholderiales</taxon>
        <taxon>Sphaerotilaceae</taxon>
        <taxon>Inhella</taxon>
    </lineage>
</organism>
<evidence type="ECO:0000259" key="1">
    <source>
        <dbReference type="PROSITE" id="PS51819"/>
    </source>
</evidence>
<gene>
    <name evidence="2" type="ORF">I7X39_10215</name>
</gene>